<dbReference type="GO" id="GO:0004523">
    <property type="term" value="F:RNA-DNA hybrid ribonuclease activity"/>
    <property type="evidence" value="ECO:0007669"/>
    <property type="project" value="InterPro"/>
</dbReference>
<protein>
    <recommendedName>
        <fullName evidence="1">RNase H type-1 domain-containing protein</fullName>
    </recommendedName>
</protein>
<name>A0AAP0I1H4_9MAGN</name>
<dbReference type="CDD" id="cd06222">
    <property type="entry name" value="RNase_H_like"/>
    <property type="match status" value="1"/>
</dbReference>
<dbReference type="InterPro" id="IPR053151">
    <property type="entry name" value="RNase_H-like"/>
</dbReference>
<comment type="caution">
    <text evidence="2">The sequence shown here is derived from an EMBL/GenBank/DDBJ whole genome shotgun (WGS) entry which is preliminary data.</text>
</comment>
<dbReference type="InterPro" id="IPR012337">
    <property type="entry name" value="RNaseH-like_sf"/>
</dbReference>
<dbReference type="PANTHER" id="PTHR47723:SF13">
    <property type="entry name" value="PUTATIVE-RELATED"/>
    <property type="match status" value="1"/>
</dbReference>
<evidence type="ECO:0000313" key="3">
    <source>
        <dbReference type="Proteomes" id="UP001419268"/>
    </source>
</evidence>
<proteinExistence type="predicted"/>
<dbReference type="Pfam" id="PF13456">
    <property type="entry name" value="RVT_3"/>
    <property type="match status" value="1"/>
</dbReference>
<accession>A0AAP0I1H4</accession>
<dbReference type="InterPro" id="IPR044730">
    <property type="entry name" value="RNase_H-like_dom_plant"/>
</dbReference>
<dbReference type="SUPFAM" id="SSF53098">
    <property type="entry name" value="Ribonuclease H-like"/>
    <property type="match status" value="1"/>
</dbReference>
<gene>
    <name evidence="2" type="ORF">Scep_021439</name>
</gene>
<evidence type="ECO:0000259" key="1">
    <source>
        <dbReference type="Pfam" id="PF13456"/>
    </source>
</evidence>
<reference evidence="2 3" key="1">
    <citation type="submission" date="2024-01" db="EMBL/GenBank/DDBJ databases">
        <title>Genome assemblies of Stephania.</title>
        <authorList>
            <person name="Yang L."/>
        </authorList>
    </citation>
    <scope>NUCLEOTIDE SEQUENCE [LARGE SCALE GENOMIC DNA]</scope>
    <source>
        <strain evidence="2">JXDWG</strain>
        <tissue evidence="2">Leaf</tissue>
    </source>
</reference>
<keyword evidence="3" id="KW-1185">Reference proteome</keyword>
<dbReference type="AlphaFoldDB" id="A0AAP0I1H4"/>
<dbReference type="GO" id="GO:0003676">
    <property type="term" value="F:nucleic acid binding"/>
    <property type="evidence" value="ECO:0007669"/>
    <property type="project" value="InterPro"/>
</dbReference>
<dbReference type="PANTHER" id="PTHR47723">
    <property type="entry name" value="OS05G0353850 PROTEIN"/>
    <property type="match status" value="1"/>
</dbReference>
<dbReference type="Gene3D" id="3.30.420.10">
    <property type="entry name" value="Ribonuclease H-like superfamily/Ribonuclease H"/>
    <property type="match status" value="1"/>
</dbReference>
<dbReference type="InterPro" id="IPR002156">
    <property type="entry name" value="RNaseH_domain"/>
</dbReference>
<dbReference type="Proteomes" id="UP001419268">
    <property type="component" value="Unassembled WGS sequence"/>
</dbReference>
<organism evidence="2 3">
    <name type="scientific">Stephania cephalantha</name>
    <dbReference type="NCBI Taxonomy" id="152367"/>
    <lineage>
        <taxon>Eukaryota</taxon>
        <taxon>Viridiplantae</taxon>
        <taxon>Streptophyta</taxon>
        <taxon>Embryophyta</taxon>
        <taxon>Tracheophyta</taxon>
        <taxon>Spermatophyta</taxon>
        <taxon>Magnoliopsida</taxon>
        <taxon>Ranunculales</taxon>
        <taxon>Menispermaceae</taxon>
        <taxon>Menispermoideae</taxon>
        <taxon>Cissampelideae</taxon>
        <taxon>Stephania</taxon>
    </lineage>
</organism>
<dbReference type="EMBL" id="JBBNAG010000009">
    <property type="protein sequence ID" value="KAK9104595.1"/>
    <property type="molecule type" value="Genomic_DNA"/>
</dbReference>
<sequence>MVNIGKTSIFGAELWGALQGLQLAWDMSFRQVVLELDNKSVVELLNGENISLNQHRHIVSLIRQLLQRRWFIRIVHIHREGNRAADWLASYAAHHAMGSHILEHCPSALSTILREDIIGYHFLDFVSCNQTFCLLLI</sequence>
<feature type="domain" description="RNase H type-1" evidence="1">
    <location>
        <begin position="6"/>
        <end position="92"/>
    </location>
</feature>
<dbReference type="InterPro" id="IPR036397">
    <property type="entry name" value="RNaseH_sf"/>
</dbReference>
<evidence type="ECO:0000313" key="2">
    <source>
        <dbReference type="EMBL" id="KAK9104595.1"/>
    </source>
</evidence>